<protein>
    <submittedName>
        <fullName evidence="1">Neuropeptide-12</fullName>
    </submittedName>
</protein>
<keyword evidence="1" id="KW-0527">Neuropeptide</keyword>
<dbReference type="EMBL" id="LC085453">
    <property type="protein sequence ID" value="BAV14850.1"/>
    <property type="molecule type" value="mRNA"/>
</dbReference>
<gene>
    <name evidence="1" type="primary">DjNp12</name>
</gene>
<feature type="non-terminal residue" evidence="1">
    <location>
        <position position="1"/>
    </location>
</feature>
<proteinExistence type="evidence at transcript level"/>
<organism evidence="1">
    <name type="scientific">Dugesia japonica</name>
    <name type="common">Planarian</name>
    <dbReference type="NCBI Taxonomy" id="6161"/>
    <lineage>
        <taxon>Eukaryota</taxon>
        <taxon>Metazoa</taxon>
        <taxon>Spiralia</taxon>
        <taxon>Lophotrochozoa</taxon>
        <taxon>Platyhelminthes</taxon>
        <taxon>Rhabditophora</taxon>
        <taxon>Seriata</taxon>
        <taxon>Tricladida</taxon>
        <taxon>Continenticola</taxon>
        <taxon>Geoplanoidea</taxon>
        <taxon>Dugesiidae</taxon>
        <taxon>Dugesia</taxon>
    </lineage>
</organism>
<dbReference type="AlphaFoldDB" id="A0A193PF62"/>
<accession>A0A193PF62</accession>
<evidence type="ECO:0000313" key="1">
    <source>
        <dbReference type="EMBL" id="BAV14850.1"/>
    </source>
</evidence>
<reference evidence="1" key="1">
    <citation type="journal article" date="2016" name="Zool. Sci.">
        <title>Multiple Neuropeptide-Coding Genes Involved in Planarian Pharynx Extension.</title>
        <authorList>
            <person name="Shimoyama S."/>
            <person name="Inoue T."/>
            <person name="Kashima M."/>
            <person name="Agata K."/>
        </authorList>
    </citation>
    <scope>NUCLEOTIDE SEQUENCE</scope>
    <source>
        <strain evidence="1">SSP</strain>
    </source>
</reference>
<name>A0A193PF62_DUGJA</name>
<dbReference type="GO" id="GO:0007218">
    <property type="term" value="P:neuropeptide signaling pathway"/>
    <property type="evidence" value="ECO:0007669"/>
    <property type="project" value="UniProtKB-KW"/>
</dbReference>
<sequence length="41" mass="5006">YHYFRLRRTLNQMKCSSDPKAIMSFIEKKCSENQDFLSELF</sequence>